<protein>
    <recommendedName>
        <fullName evidence="8">Tetraspanin</fullName>
    </recommendedName>
</protein>
<dbReference type="InterPro" id="IPR008952">
    <property type="entry name" value="Tetraspanin_EC2_sf"/>
</dbReference>
<proteinExistence type="predicted"/>
<feature type="transmembrane region" description="Helical" evidence="5">
    <location>
        <begin position="124"/>
        <end position="146"/>
    </location>
</feature>
<evidence type="ECO:0000313" key="6">
    <source>
        <dbReference type="EMBL" id="KAK3107519.1"/>
    </source>
</evidence>
<feature type="transmembrane region" description="Helical" evidence="5">
    <location>
        <begin position="90"/>
        <end position="112"/>
    </location>
</feature>
<dbReference type="PANTHER" id="PTHR19282:SF544">
    <property type="entry name" value="TETRASPANIN"/>
    <property type="match status" value="1"/>
</dbReference>
<comment type="caution">
    <text evidence="6">The sequence shown here is derived from an EMBL/GenBank/DDBJ whole genome shotgun (WGS) entry which is preliminary data.</text>
</comment>
<dbReference type="Pfam" id="PF00335">
    <property type="entry name" value="Tetraspanin"/>
    <property type="match status" value="1"/>
</dbReference>
<evidence type="ECO:0000256" key="3">
    <source>
        <dbReference type="ARBA" id="ARBA00022989"/>
    </source>
</evidence>
<feature type="transmembrane region" description="Helical" evidence="5">
    <location>
        <begin position="261"/>
        <end position="286"/>
    </location>
</feature>
<reference evidence="6" key="1">
    <citation type="submission" date="2019-08" db="EMBL/GenBank/DDBJ databases">
        <title>The improved chromosome-level genome for the pearl oyster Pinctada fucata martensii using PacBio sequencing and Hi-C.</title>
        <authorList>
            <person name="Zheng Z."/>
        </authorList>
    </citation>
    <scope>NUCLEOTIDE SEQUENCE</scope>
    <source>
        <strain evidence="6">ZZ-2019</strain>
        <tissue evidence="6">Adductor muscle</tissue>
    </source>
</reference>
<dbReference type="SUPFAM" id="SSF48652">
    <property type="entry name" value="Tetraspanin"/>
    <property type="match status" value="1"/>
</dbReference>
<keyword evidence="4 5" id="KW-0472">Membrane</keyword>
<dbReference type="Gene3D" id="1.10.1450.10">
    <property type="entry name" value="Tetraspanin"/>
    <property type="match status" value="1"/>
</dbReference>
<evidence type="ECO:0000313" key="7">
    <source>
        <dbReference type="Proteomes" id="UP001186944"/>
    </source>
</evidence>
<keyword evidence="7" id="KW-1185">Reference proteome</keyword>
<dbReference type="PANTHER" id="PTHR19282">
    <property type="entry name" value="TETRASPANIN"/>
    <property type="match status" value="1"/>
</dbReference>
<evidence type="ECO:0000256" key="5">
    <source>
        <dbReference type="SAM" id="Phobius"/>
    </source>
</evidence>
<dbReference type="Proteomes" id="UP001186944">
    <property type="component" value="Unassembled WGS sequence"/>
</dbReference>
<dbReference type="GO" id="GO:0005886">
    <property type="term" value="C:plasma membrane"/>
    <property type="evidence" value="ECO:0007669"/>
    <property type="project" value="TreeGrafter"/>
</dbReference>
<organism evidence="6 7">
    <name type="scientific">Pinctada imbricata</name>
    <name type="common">Atlantic pearl-oyster</name>
    <name type="synonym">Pinctada martensii</name>
    <dbReference type="NCBI Taxonomy" id="66713"/>
    <lineage>
        <taxon>Eukaryota</taxon>
        <taxon>Metazoa</taxon>
        <taxon>Spiralia</taxon>
        <taxon>Lophotrochozoa</taxon>
        <taxon>Mollusca</taxon>
        <taxon>Bivalvia</taxon>
        <taxon>Autobranchia</taxon>
        <taxon>Pteriomorphia</taxon>
        <taxon>Pterioida</taxon>
        <taxon>Pterioidea</taxon>
        <taxon>Pteriidae</taxon>
        <taxon>Pinctada</taxon>
    </lineage>
</organism>
<dbReference type="AlphaFoldDB" id="A0AA88YLV7"/>
<evidence type="ECO:0000256" key="1">
    <source>
        <dbReference type="ARBA" id="ARBA00004141"/>
    </source>
</evidence>
<dbReference type="EMBL" id="VSWD01000002">
    <property type="protein sequence ID" value="KAK3107519.1"/>
    <property type="molecule type" value="Genomic_DNA"/>
</dbReference>
<evidence type="ECO:0000256" key="2">
    <source>
        <dbReference type="ARBA" id="ARBA00022692"/>
    </source>
</evidence>
<keyword evidence="2 5" id="KW-0812">Transmembrane</keyword>
<dbReference type="InterPro" id="IPR018499">
    <property type="entry name" value="Tetraspanin/Peripherin"/>
</dbReference>
<comment type="subcellular location">
    <subcellularLocation>
        <location evidence="1">Membrane</location>
        <topology evidence="1">Multi-pass membrane protein</topology>
    </subcellularLocation>
</comment>
<evidence type="ECO:0000256" key="4">
    <source>
        <dbReference type="ARBA" id="ARBA00023136"/>
    </source>
</evidence>
<sequence>MTKSELKNKSSKKYIPHLIAVLAMRSTAFGSLPFSLALPGRWSTVFGSFPGWLSNFYSRDQSKTTNIDDALEDTGLDDDGEWNKTNLPKAFTTLAMAFIVIGALVVTMTMIGCCGGCSKSKCCLSLNATILSFLLVFEVIAVLLMYSDESLLKTPMKKYVRKSIEKYNGFPGDTIQSFGWNYGMVQFNCCGVINYEDFEAADEWERSVTLDSVTYRLEVPITCCNPLPNSPNLTCATTTEGNNAKKGCFDTLWNKSLGNPLVAAVSYSVGFTLQILLIMFSLLLCLHEPNEVTDEFQMDDYKPRPQDWKPRLPAAKIHAITAFSTKIKPKE</sequence>
<dbReference type="PRINTS" id="PR00259">
    <property type="entry name" value="TMFOUR"/>
</dbReference>
<accession>A0AA88YLV7</accession>
<name>A0AA88YLV7_PINIB</name>
<evidence type="ECO:0008006" key="8">
    <source>
        <dbReference type="Google" id="ProtNLM"/>
    </source>
</evidence>
<keyword evidence="3 5" id="KW-1133">Transmembrane helix</keyword>
<gene>
    <name evidence="6" type="ORF">FSP39_016455</name>
</gene>